<gene>
    <name evidence="1" type="ORF">A7A08_03190</name>
</gene>
<accession>A0A1E2RUM8</accession>
<evidence type="ECO:0000313" key="2">
    <source>
        <dbReference type="Proteomes" id="UP000095087"/>
    </source>
</evidence>
<organism evidence="1 2">
    <name type="scientific">Methyloligella halotolerans</name>
    <dbReference type="NCBI Taxonomy" id="1177755"/>
    <lineage>
        <taxon>Bacteria</taxon>
        <taxon>Pseudomonadati</taxon>
        <taxon>Pseudomonadota</taxon>
        <taxon>Alphaproteobacteria</taxon>
        <taxon>Hyphomicrobiales</taxon>
        <taxon>Hyphomicrobiaceae</taxon>
        <taxon>Methyloligella</taxon>
    </lineage>
</organism>
<protein>
    <recommendedName>
        <fullName evidence="3">Transporter</fullName>
    </recommendedName>
</protein>
<reference evidence="1 2" key="1">
    <citation type="submission" date="2016-07" db="EMBL/GenBank/DDBJ databases">
        <title>Draft genome sequence of Methyloligella halotolerans C2T (VKM B-2706T=CCUG 61687T=DSM 25045T), a halotolerant polyhydroxybutyrate accumulating methylotroph.</title>
        <authorList>
            <person name="Vasilenko O.V."/>
            <person name="Doronina N.V."/>
            <person name="Poroshina M.N."/>
            <person name="Tarlachkov S.V."/>
            <person name="Trotsenko Y.A."/>
        </authorList>
    </citation>
    <scope>NUCLEOTIDE SEQUENCE [LARGE SCALE GENOMIC DNA]</scope>
    <source>
        <strain evidence="1 2">VKM B-2706</strain>
    </source>
</reference>
<sequence length="236" mass="25814">MANPIANLISVPFQYNFDCCFGPSDGEHSTLNIQPVIPVSISEDWNLITRTIVPVLDFQAAAPGLDNEFGLGDTLQSFFLSPKSTKSGVIWGVGPAFLWPTATDRDLGTGKWAVGPTVVILKQQSGWTYGALANQVWSYADTSGGEFRPEVNQGYLQPFITYTWKDSTSLTFDMEATFDWEANEQSIPLNLVVSHIYHLGNQPVQLGVGGRAYLDSPDGGPDWGMRAVATFLFPTK</sequence>
<dbReference type="AlphaFoldDB" id="A0A1E2RUM8"/>
<keyword evidence="2" id="KW-1185">Reference proteome</keyword>
<dbReference type="Proteomes" id="UP000095087">
    <property type="component" value="Unassembled WGS sequence"/>
</dbReference>
<dbReference type="RefSeq" id="WP_208430656.1">
    <property type="nucleotide sequence ID" value="NZ_MASI01000013.1"/>
</dbReference>
<comment type="caution">
    <text evidence="1">The sequence shown here is derived from an EMBL/GenBank/DDBJ whole genome shotgun (WGS) entry which is preliminary data.</text>
</comment>
<dbReference type="STRING" id="1177755.A7A08_03190"/>
<evidence type="ECO:0000313" key="1">
    <source>
        <dbReference type="EMBL" id="ODA65957.1"/>
    </source>
</evidence>
<dbReference type="EMBL" id="MASI01000013">
    <property type="protein sequence ID" value="ODA65957.1"/>
    <property type="molecule type" value="Genomic_DNA"/>
</dbReference>
<evidence type="ECO:0008006" key="3">
    <source>
        <dbReference type="Google" id="ProtNLM"/>
    </source>
</evidence>
<proteinExistence type="predicted"/>
<name>A0A1E2RUM8_9HYPH</name>